<dbReference type="RefSeq" id="WP_209618940.1">
    <property type="nucleotide sequence ID" value="NZ_JAGJRS010000017.1"/>
</dbReference>
<evidence type="ECO:0008006" key="4">
    <source>
        <dbReference type="Google" id="ProtNLM"/>
    </source>
</evidence>
<keyword evidence="1" id="KW-0812">Transmembrane</keyword>
<organism evidence="2 3">
    <name type="scientific">Frateuria flava</name>
    <dbReference type="NCBI Taxonomy" id="2821489"/>
    <lineage>
        <taxon>Bacteria</taxon>
        <taxon>Pseudomonadati</taxon>
        <taxon>Pseudomonadota</taxon>
        <taxon>Gammaproteobacteria</taxon>
        <taxon>Lysobacterales</taxon>
        <taxon>Rhodanobacteraceae</taxon>
        <taxon>Frateuria</taxon>
    </lineage>
</organism>
<keyword evidence="1" id="KW-0472">Membrane</keyword>
<keyword evidence="3" id="KW-1185">Reference proteome</keyword>
<feature type="transmembrane region" description="Helical" evidence="1">
    <location>
        <begin position="16"/>
        <end position="38"/>
    </location>
</feature>
<name>A0ABS4DMR7_9GAMM</name>
<proteinExistence type="predicted"/>
<sequence>MNTPAPPSLKASRAKLLAIMAVFALPIIAAGVLTFTGWQPSGKGYGQPIQPQRNFVDEHLRVTLADGGDYAWRDPEEPRMTLVALAGPGCAARCFETLTGMAKAWVTLNRNQKRLRLLYVGEPPADAGRLEAMKSFWTLGRDAGGKLGAFRPQASDSVSALLVESNGTALAYYPAGFDGTGLLRDMHKVIK</sequence>
<accession>A0ABS4DMR7</accession>
<gene>
    <name evidence="2" type="ORF">J7I44_08520</name>
</gene>
<comment type="caution">
    <text evidence="2">The sequence shown here is derived from an EMBL/GenBank/DDBJ whole genome shotgun (WGS) entry which is preliminary data.</text>
</comment>
<evidence type="ECO:0000256" key="1">
    <source>
        <dbReference type="SAM" id="Phobius"/>
    </source>
</evidence>
<evidence type="ECO:0000313" key="2">
    <source>
        <dbReference type="EMBL" id="MBP1474342.1"/>
    </source>
</evidence>
<reference evidence="2 3" key="1">
    <citation type="submission" date="2021-04" db="EMBL/GenBank/DDBJ databases">
        <authorList>
            <person name="Huq M.A."/>
        </authorList>
    </citation>
    <scope>NUCLEOTIDE SEQUENCE [LARGE SCALE GENOMIC DNA]</scope>
    <source>
        <strain evidence="2 3">MAH-13</strain>
    </source>
</reference>
<dbReference type="EMBL" id="JAGJRS010000017">
    <property type="protein sequence ID" value="MBP1474342.1"/>
    <property type="molecule type" value="Genomic_DNA"/>
</dbReference>
<protein>
    <recommendedName>
        <fullName evidence="4">Thioredoxin domain-containing protein</fullName>
    </recommendedName>
</protein>
<dbReference type="Proteomes" id="UP000823790">
    <property type="component" value="Unassembled WGS sequence"/>
</dbReference>
<evidence type="ECO:0000313" key="3">
    <source>
        <dbReference type="Proteomes" id="UP000823790"/>
    </source>
</evidence>
<keyword evidence="1" id="KW-1133">Transmembrane helix</keyword>